<evidence type="ECO:0000259" key="1">
    <source>
        <dbReference type="Pfam" id="PF04480"/>
    </source>
</evidence>
<feature type="domain" description="DUF559" evidence="1">
    <location>
        <begin position="198"/>
        <end position="253"/>
    </location>
</feature>
<gene>
    <name evidence="2" type="ORF">RRH01S_02_05890</name>
</gene>
<dbReference type="Pfam" id="PF04480">
    <property type="entry name" value="DUF559"/>
    <property type="match status" value="1"/>
</dbReference>
<proteinExistence type="predicted"/>
<evidence type="ECO:0000313" key="3">
    <source>
        <dbReference type="Proteomes" id="UP000026941"/>
    </source>
</evidence>
<reference evidence="2 3" key="1">
    <citation type="submission" date="2014-05" db="EMBL/GenBank/DDBJ databases">
        <title>Whole genome shotgun sequence of Rhizobium rhizogenes NBRC 13257.</title>
        <authorList>
            <person name="Katano-Makiyama Y."/>
            <person name="Hosoyama A."/>
            <person name="Hashimoto M."/>
            <person name="Hosoyama Y."/>
            <person name="Noguchi M."/>
            <person name="Tsuchikane K."/>
            <person name="Kimura A."/>
            <person name="Ohji S."/>
            <person name="Ichikawa N."/>
            <person name="Yamazoe A."/>
            <person name="Fujita N."/>
        </authorList>
    </citation>
    <scope>NUCLEOTIDE SEQUENCE [LARGE SCALE GENOMIC DNA]</scope>
    <source>
        <strain evidence="2 3">NBRC 13257</strain>
    </source>
</reference>
<organism evidence="2 3">
    <name type="scientific">Rhizobium rhizogenes NBRC 13257</name>
    <dbReference type="NCBI Taxonomy" id="1220581"/>
    <lineage>
        <taxon>Bacteria</taxon>
        <taxon>Pseudomonadati</taxon>
        <taxon>Pseudomonadota</taxon>
        <taxon>Alphaproteobacteria</taxon>
        <taxon>Hyphomicrobiales</taxon>
        <taxon>Rhizobiaceae</taxon>
        <taxon>Rhizobium/Agrobacterium group</taxon>
        <taxon>Rhizobium</taxon>
    </lineage>
</organism>
<dbReference type="AlphaFoldDB" id="A0AA87PYB9"/>
<name>A0AA87PYB9_RHIRH</name>
<dbReference type="InterPro" id="IPR007569">
    <property type="entry name" value="DUF559"/>
</dbReference>
<dbReference type="Proteomes" id="UP000026941">
    <property type="component" value="Unassembled WGS sequence"/>
</dbReference>
<dbReference type="EMBL" id="BAYX01000002">
    <property type="protein sequence ID" value="GAJ91920.1"/>
    <property type="molecule type" value="Genomic_DNA"/>
</dbReference>
<sequence>MRDQEALEQYGLEMVRRDYPGANAAELSEQVMVRHFHDWMTRSLHLVDYVDSPMEQAFMGSMIIRAMTTKAFAVEFRSTTEDIEDDIKRVEYLIQLRWDLSRGHELEVESILEDANHMSAPDRAEFIREFAYFDDFEAYLDKLVSKGELSTKDRRDAFDRFPFFVFDHHVFCFVQPIIHFGGISYRPDFLMWMPSVPNVKVVVECDGRDYHIEPEVFAADRIRDRKLALNDYYVLRYSGSEIFRDPSEATADLHLHLLKKLAVRR</sequence>
<evidence type="ECO:0000313" key="2">
    <source>
        <dbReference type="EMBL" id="GAJ91920.1"/>
    </source>
</evidence>
<dbReference type="Gene3D" id="3.40.960.10">
    <property type="entry name" value="VSR Endonuclease"/>
    <property type="match status" value="1"/>
</dbReference>
<protein>
    <recommendedName>
        <fullName evidence="1">DUF559 domain-containing protein</fullName>
    </recommendedName>
</protein>
<comment type="caution">
    <text evidence="2">The sequence shown here is derived from an EMBL/GenBank/DDBJ whole genome shotgun (WGS) entry which is preliminary data.</text>
</comment>
<accession>A0AA87PYB9</accession>